<sequence>MTSSVVFGVRNISKSFPGVKALKDVSIEVHPHEVVGLIGENGAGKSTLLKILSGVQRPDSGDVILRDQPVSFGGVGDAVREGVAMVYQEQSLLPNITVAENVLLGNEGNTVRGGVYRWSELRKRAQSYLDQVGTGLDAAAITESLPFAQRQMVEVAKALATGDRTEHEPVILLDEPTSVLEHDEIEKLYQIVRELKKRASVVFVSHRMNEVLAVCDRVYIMRDGEVVAVRDPKTVAEHELYELMVGEERHQGFYHEEGQVEPEDQVRLEISKLSGDHFHDVSLTVARGEVVALMGVQESGREYLGRALFGAVPVQSGTVTLDGQALRFRTPTQAVRDGIGYIPSERKIDGAVLGMSVNDNLTLAHPDQVCRGPFIDPALEHRTVRSWLDRLRVKTPSAATLMRTLSGGNQQKVVLAKWLLDPDLRLLILDTPTRGLDIGAKADVYRLIRELAAHGLSVLLIADTLDEGIAMSHRVITMKDGRITGEFPSTPTNRPDKTDVLARMV</sequence>
<name>A0A1X0BBG0_9MYCO</name>
<evidence type="ECO:0000256" key="4">
    <source>
        <dbReference type="ARBA" id="ARBA00022840"/>
    </source>
</evidence>
<dbReference type="InterPro" id="IPR003439">
    <property type="entry name" value="ABC_transporter-like_ATP-bd"/>
</dbReference>
<keyword evidence="7" id="KW-1185">Reference proteome</keyword>
<dbReference type="InterPro" id="IPR050107">
    <property type="entry name" value="ABC_carbohydrate_import_ATPase"/>
</dbReference>
<dbReference type="RefSeq" id="WP_083160298.1">
    <property type="nucleotide sequence ID" value="NZ_MVHF01000002.1"/>
</dbReference>
<dbReference type="AlphaFoldDB" id="A0A1X0BBG0"/>
<evidence type="ECO:0000259" key="5">
    <source>
        <dbReference type="PROSITE" id="PS50893"/>
    </source>
</evidence>
<dbReference type="CDD" id="cd03215">
    <property type="entry name" value="ABC_Carb_Monos_II"/>
    <property type="match status" value="1"/>
</dbReference>
<gene>
    <name evidence="6" type="ORF">BST13_02545</name>
</gene>
<evidence type="ECO:0000256" key="2">
    <source>
        <dbReference type="ARBA" id="ARBA00022737"/>
    </source>
</evidence>
<dbReference type="GO" id="GO:0016887">
    <property type="term" value="F:ATP hydrolysis activity"/>
    <property type="evidence" value="ECO:0007669"/>
    <property type="project" value="InterPro"/>
</dbReference>
<keyword evidence="3" id="KW-0547">Nucleotide-binding</keyword>
<evidence type="ECO:0000256" key="1">
    <source>
        <dbReference type="ARBA" id="ARBA00022448"/>
    </source>
</evidence>
<dbReference type="InterPro" id="IPR027417">
    <property type="entry name" value="P-loop_NTPase"/>
</dbReference>
<keyword evidence="1" id="KW-0813">Transport</keyword>
<dbReference type="STRING" id="1927124.BST13_02545"/>
<dbReference type="OrthoDB" id="7757085at2"/>
<dbReference type="Gene3D" id="3.40.50.300">
    <property type="entry name" value="P-loop containing nucleotide triphosphate hydrolases"/>
    <property type="match status" value="2"/>
</dbReference>
<organism evidence="6 7">
    <name type="scientific">Mycobacterium aquaticum</name>
    <dbReference type="NCBI Taxonomy" id="1927124"/>
    <lineage>
        <taxon>Bacteria</taxon>
        <taxon>Bacillati</taxon>
        <taxon>Actinomycetota</taxon>
        <taxon>Actinomycetes</taxon>
        <taxon>Mycobacteriales</taxon>
        <taxon>Mycobacteriaceae</taxon>
        <taxon>Mycobacterium</taxon>
    </lineage>
</organism>
<keyword evidence="2" id="KW-0677">Repeat</keyword>
<evidence type="ECO:0000313" key="7">
    <source>
        <dbReference type="Proteomes" id="UP000192448"/>
    </source>
</evidence>
<dbReference type="CDD" id="cd03216">
    <property type="entry name" value="ABC_Carb_Monos_I"/>
    <property type="match status" value="1"/>
</dbReference>
<dbReference type="SMART" id="SM00382">
    <property type="entry name" value="AAA"/>
    <property type="match status" value="2"/>
</dbReference>
<dbReference type="PANTHER" id="PTHR43790:SF9">
    <property type="entry name" value="GALACTOFURANOSE TRANSPORTER ATP-BINDING PROTEIN YTFR"/>
    <property type="match status" value="1"/>
</dbReference>
<dbReference type="PROSITE" id="PS50893">
    <property type="entry name" value="ABC_TRANSPORTER_2"/>
    <property type="match status" value="2"/>
</dbReference>
<protein>
    <recommendedName>
        <fullName evidence="5">ABC transporter domain-containing protein</fullName>
    </recommendedName>
</protein>
<evidence type="ECO:0000256" key="3">
    <source>
        <dbReference type="ARBA" id="ARBA00022741"/>
    </source>
</evidence>
<dbReference type="InterPro" id="IPR003593">
    <property type="entry name" value="AAA+_ATPase"/>
</dbReference>
<dbReference type="PROSITE" id="PS00211">
    <property type="entry name" value="ABC_TRANSPORTER_1"/>
    <property type="match status" value="1"/>
</dbReference>
<dbReference type="SUPFAM" id="SSF52540">
    <property type="entry name" value="P-loop containing nucleoside triphosphate hydrolases"/>
    <property type="match status" value="2"/>
</dbReference>
<accession>A0A1X0BBG0</accession>
<evidence type="ECO:0000313" key="6">
    <source>
        <dbReference type="EMBL" id="ORA39166.1"/>
    </source>
</evidence>
<dbReference type="PANTHER" id="PTHR43790">
    <property type="entry name" value="CARBOHYDRATE TRANSPORT ATP-BINDING PROTEIN MG119-RELATED"/>
    <property type="match status" value="1"/>
</dbReference>
<keyword evidence="4" id="KW-0067">ATP-binding</keyword>
<dbReference type="EMBL" id="MVHF01000002">
    <property type="protein sequence ID" value="ORA39166.1"/>
    <property type="molecule type" value="Genomic_DNA"/>
</dbReference>
<proteinExistence type="predicted"/>
<dbReference type="GO" id="GO:0005524">
    <property type="term" value="F:ATP binding"/>
    <property type="evidence" value="ECO:0007669"/>
    <property type="project" value="UniProtKB-KW"/>
</dbReference>
<dbReference type="Proteomes" id="UP000192448">
    <property type="component" value="Unassembled WGS sequence"/>
</dbReference>
<comment type="caution">
    <text evidence="6">The sequence shown here is derived from an EMBL/GenBank/DDBJ whole genome shotgun (WGS) entry which is preliminary data.</text>
</comment>
<dbReference type="InterPro" id="IPR017871">
    <property type="entry name" value="ABC_transporter-like_CS"/>
</dbReference>
<reference evidence="6 7" key="1">
    <citation type="submission" date="2017-02" db="EMBL/GenBank/DDBJ databases">
        <title>The new phylogeny of genus Mycobacterium.</title>
        <authorList>
            <person name="Tortoli E."/>
            <person name="Trovato A."/>
            <person name="Cirillo D.M."/>
        </authorList>
    </citation>
    <scope>NUCLEOTIDE SEQUENCE [LARGE SCALE GENOMIC DNA]</scope>
    <source>
        <strain evidence="6 7">RW6</strain>
    </source>
</reference>
<dbReference type="Pfam" id="PF00005">
    <property type="entry name" value="ABC_tran"/>
    <property type="match status" value="2"/>
</dbReference>
<feature type="domain" description="ABC transporter" evidence="5">
    <location>
        <begin position="260"/>
        <end position="505"/>
    </location>
</feature>
<feature type="domain" description="ABC transporter" evidence="5">
    <location>
        <begin position="7"/>
        <end position="248"/>
    </location>
</feature>